<evidence type="ECO:0008006" key="6">
    <source>
        <dbReference type="Google" id="ProtNLM"/>
    </source>
</evidence>
<dbReference type="GO" id="GO:0003899">
    <property type="term" value="F:DNA-directed RNA polymerase activity"/>
    <property type="evidence" value="ECO:0007669"/>
    <property type="project" value="InterPro"/>
</dbReference>
<dbReference type="InterPro" id="IPR005570">
    <property type="entry name" value="RPABC3"/>
</dbReference>
<comment type="subcellular location">
    <subcellularLocation>
        <location evidence="1">Nucleus</location>
    </subcellularLocation>
</comment>
<evidence type="ECO:0000256" key="3">
    <source>
        <dbReference type="ARBA" id="ARBA00023242"/>
    </source>
</evidence>
<evidence type="ECO:0000256" key="1">
    <source>
        <dbReference type="ARBA" id="ARBA00004123"/>
    </source>
</evidence>
<dbReference type="GO" id="GO:0005666">
    <property type="term" value="C:RNA polymerase III complex"/>
    <property type="evidence" value="ECO:0007669"/>
    <property type="project" value="TreeGrafter"/>
</dbReference>
<dbReference type="EMBL" id="PNBA02000005">
    <property type="protein sequence ID" value="KAG6424139.1"/>
    <property type="molecule type" value="Genomic_DNA"/>
</dbReference>
<dbReference type="PANTHER" id="PTHR10917">
    <property type="entry name" value="DNA-DIRECTED RNA POLYMERASES I, II, AND III SUBUNIT RPABC3"/>
    <property type="match status" value="1"/>
</dbReference>
<name>A0A8X9A254_SALSN</name>
<evidence type="ECO:0000313" key="4">
    <source>
        <dbReference type="EMBL" id="KAG6424139.1"/>
    </source>
</evidence>
<reference evidence="4" key="2">
    <citation type="submission" date="2020-08" db="EMBL/GenBank/DDBJ databases">
        <title>Plant Genome Project.</title>
        <authorList>
            <person name="Zhang R.-G."/>
        </authorList>
    </citation>
    <scope>NUCLEOTIDE SEQUENCE</scope>
    <source>
        <strain evidence="4">Huo1</strain>
        <tissue evidence="4">Leaf</tissue>
    </source>
</reference>
<evidence type="ECO:0000313" key="5">
    <source>
        <dbReference type="Proteomes" id="UP000298416"/>
    </source>
</evidence>
<dbReference type="InterPro" id="IPR012340">
    <property type="entry name" value="NA-bd_OB-fold"/>
</dbReference>
<keyword evidence="3" id="KW-0539">Nucleus</keyword>
<dbReference type="GO" id="GO:0006351">
    <property type="term" value="P:DNA-templated transcription"/>
    <property type="evidence" value="ECO:0007669"/>
    <property type="project" value="InterPro"/>
</dbReference>
<protein>
    <recommendedName>
        <fullName evidence="6">DNA-directed RNA polymerases I, II, and III subunit RPABC3</fullName>
    </recommendedName>
</protein>
<dbReference type="GO" id="GO:0005736">
    <property type="term" value="C:RNA polymerase I complex"/>
    <property type="evidence" value="ECO:0007669"/>
    <property type="project" value="TreeGrafter"/>
</dbReference>
<keyword evidence="5" id="KW-1185">Reference proteome</keyword>
<proteinExistence type="inferred from homology"/>
<dbReference type="GO" id="GO:0000419">
    <property type="term" value="C:RNA polymerase V complex"/>
    <property type="evidence" value="ECO:0007669"/>
    <property type="project" value="UniProtKB-ARBA"/>
</dbReference>
<evidence type="ECO:0000256" key="2">
    <source>
        <dbReference type="ARBA" id="ARBA00008912"/>
    </source>
</evidence>
<accession>A0A8X9A254</accession>
<dbReference type="GO" id="GO:0005665">
    <property type="term" value="C:RNA polymerase II, core complex"/>
    <property type="evidence" value="ECO:0007669"/>
    <property type="project" value="TreeGrafter"/>
</dbReference>
<dbReference type="Proteomes" id="UP000298416">
    <property type="component" value="Unassembled WGS sequence"/>
</dbReference>
<dbReference type="FunFam" id="2.40.50.140:FF:000073">
    <property type="entry name" value="DNA-directed RNA polymerases I, II, and III subunit RPABC3"/>
    <property type="match status" value="1"/>
</dbReference>
<dbReference type="Pfam" id="PF03870">
    <property type="entry name" value="RNA_pol_Rpb8"/>
    <property type="match status" value="1"/>
</dbReference>
<dbReference type="SMART" id="SM00658">
    <property type="entry name" value="RPOL8c"/>
    <property type="match status" value="1"/>
</dbReference>
<gene>
    <name evidence="4" type="ORF">SASPL_114552</name>
</gene>
<dbReference type="AlphaFoldDB" id="A0A8X9A254"/>
<dbReference type="Gene3D" id="2.40.50.140">
    <property type="entry name" value="Nucleic acid-binding proteins"/>
    <property type="match status" value="1"/>
</dbReference>
<reference evidence="4" key="1">
    <citation type="submission" date="2018-01" db="EMBL/GenBank/DDBJ databases">
        <authorList>
            <person name="Mao J.F."/>
        </authorList>
    </citation>
    <scope>NUCLEOTIDE SEQUENCE</scope>
    <source>
        <strain evidence="4">Huo1</strain>
        <tissue evidence="4">Leaf</tissue>
    </source>
</reference>
<comment type="similarity">
    <text evidence="2">Belongs to the eukaryotic RPB8 RNA polymerase subunit family.</text>
</comment>
<dbReference type="PANTHER" id="PTHR10917:SF0">
    <property type="entry name" value="DNA-DIRECTED RNA POLYMERASES I, II, AND III SUBUNIT RPABC3"/>
    <property type="match status" value="1"/>
</dbReference>
<dbReference type="SUPFAM" id="SSF50249">
    <property type="entry name" value="Nucleic acid-binding proteins"/>
    <property type="match status" value="1"/>
</dbReference>
<organism evidence="4">
    <name type="scientific">Salvia splendens</name>
    <name type="common">Scarlet sage</name>
    <dbReference type="NCBI Taxonomy" id="180675"/>
    <lineage>
        <taxon>Eukaryota</taxon>
        <taxon>Viridiplantae</taxon>
        <taxon>Streptophyta</taxon>
        <taxon>Embryophyta</taxon>
        <taxon>Tracheophyta</taxon>
        <taxon>Spermatophyta</taxon>
        <taxon>Magnoliopsida</taxon>
        <taxon>eudicotyledons</taxon>
        <taxon>Gunneridae</taxon>
        <taxon>Pentapetalae</taxon>
        <taxon>asterids</taxon>
        <taxon>lamiids</taxon>
        <taxon>Lamiales</taxon>
        <taxon>Lamiaceae</taxon>
        <taxon>Nepetoideae</taxon>
        <taxon>Mentheae</taxon>
        <taxon>Salviinae</taxon>
        <taxon>Salvia</taxon>
        <taxon>Salvia subgen. Calosphace</taxon>
        <taxon>core Calosphace</taxon>
    </lineage>
</organism>
<comment type="caution">
    <text evidence="4">The sequence shown here is derived from an EMBL/GenBank/DDBJ whole genome shotgun (WGS) entry which is preliminary data.</text>
</comment>
<sequence>MEYGWRSILLQRRVLPYRFISRFILLPCRFSFFFGVVKMVETLFEDIFRIDAIDADGKKFDRVSRISARSEQFDMLMHLDVNTEIYPMRAGEKFMMVLASTLNLDGTPDSGYYTPGNKKSLADKFDYVMQGKLYRISEESSEKQVKADIYVSFGGLLMMLKGDPSIAARFELDQKLFILIRKV</sequence>